<keyword evidence="2" id="KW-1185">Reference proteome</keyword>
<sequence>MHGTSSLAADFPQKPREYKHLRTAPVGLALQRFGEISGADLSHSSAEKVQTRVTTVESKAKQSPFSTICSLRKHEKIHGFRFRRHDFDEHLDASVTREGLEIFDEGYSSIVLKLLLQLISRSVDTHWADLERKTSAIQPWIGGRPPLDLNPLAIAMIMGRTEKQHGYRFKRSDFGDKLNAYIAENDLKLVDVGCSLNKDTCPKPPKRKMKASPQSADIQAETAAFQDAVAR</sequence>
<name>A0ABR0E8E2_ZASCE</name>
<proteinExistence type="predicted"/>
<dbReference type="EMBL" id="JAXOVC010000009">
    <property type="protein sequence ID" value="KAK4497486.1"/>
    <property type="molecule type" value="Genomic_DNA"/>
</dbReference>
<comment type="caution">
    <text evidence="1">The sequence shown here is derived from an EMBL/GenBank/DDBJ whole genome shotgun (WGS) entry which is preliminary data.</text>
</comment>
<gene>
    <name evidence="1" type="ORF">PRZ48_011937</name>
</gene>
<dbReference type="Proteomes" id="UP001305779">
    <property type="component" value="Unassembled WGS sequence"/>
</dbReference>
<protein>
    <submittedName>
        <fullName evidence="1">Uncharacterized protein</fullName>
    </submittedName>
</protein>
<evidence type="ECO:0000313" key="2">
    <source>
        <dbReference type="Proteomes" id="UP001305779"/>
    </source>
</evidence>
<evidence type="ECO:0000313" key="1">
    <source>
        <dbReference type="EMBL" id="KAK4497486.1"/>
    </source>
</evidence>
<organism evidence="1 2">
    <name type="scientific">Zasmidium cellare</name>
    <name type="common">Wine cellar mold</name>
    <name type="synonym">Racodium cellare</name>
    <dbReference type="NCBI Taxonomy" id="395010"/>
    <lineage>
        <taxon>Eukaryota</taxon>
        <taxon>Fungi</taxon>
        <taxon>Dikarya</taxon>
        <taxon>Ascomycota</taxon>
        <taxon>Pezizomycotina</taxon>
        <taxon>Dothideomycetes</taxon>
        <taxon>Dothideomycetidae</taxon>
        <taxon>Mycosphaerellales</taxon>
        <taxon>Mycosphaerellaceae</taxon>
        <taxon>Zasmidium</taxon>
    </lineage>
</organism>
<reference evidence="1 2" key="1">
    <citation type="journal article" date="2023" name="G3 (Bethesda)">
        <title>A chromosome-level genome assembly of Zasmidium syzygii isolated from banana leaves.</title>
        <authorList>
            <person name="van Westerhoven A.C."/>
            <person name="Mehrabi R."/>
            <person name="Talebi R."/>
            <person name="Steentjes M.B.F."/>
            <person name="Corcolon B."/>
            <person name="Chong P.A."/>
            <person name="Kema G.H.J."/>
            <person name="Seidl M.F."/>
        </authorList>
    </citation>
    <scope>NUCLEOTIDE SEQUENCE [LARGE SCALE GENOMIC DNA]</scope>
    <source>
        <strain evidence="1 2">P124</strain>
    </source>
</reference>
<accession>A0ABR0E8E2</accession>